<evidence type="ECO:0000313" key="2">
    <source>
        <dbReference type="EMBL" id="SVC81200.1"/>
    </source>
</evidence>
<reference evidence="2" key="1">
    <citation type="submission" date="2018-05" db="EMBL/GenBank/DDBJ databases">
        <authorList>
            <person name="Lanie J.A."/>
            <person name="Ng W.-L."/>
            <person name="Kazmierczak K.M."/>
            <person name="Andrzejewski T.M."/>
            <person name="Davidsen T.M."/>
            <person name="Wayne K.J."/>
            <person name="Tettelin H."/>
            <person name="Glass J.I."/>
            <person name="Rusch D."/>
            <person name="Podicherti R."/>
            <person name="Tsui H.-C.T."/>
            <person name="Winkler M.E."/>
        </authorList>
    </citation>
    <scope>NUCLEOTIDE SEQUENCE</scope>
</reference>
<dbReference type="InterPro" id="IPR025857">
    <property type="entry name" value="MacB_PCD"/>
</dbReference>
<organism evidence="2">
    <name type="scientific">marine metagenome</name>
    <dbReference type="NCBI Taxonomy" id="408172"/>
    <lineage>
        <taxon>unclassified sequences</taxon>
        <taxon>metagenomes</taxon>
        <taxon>ecological metagenomes</taxon>
    </lineage>
</organism>
<feature type="domain" description="MacB-like periplasmic core" evidence="1">
    <location>
        <begin position="34"/>
        <end position="235"/>
    </location>
</feature>
<name>A0A382Q8B1_9ZZZZ</name>
<gene>
    <name evidence="2" type="ORF">METZ01_LOCUS334054</name>
</gene>
<feature type="non-terminal residue" evidence="2">
    <location>
        <position position="253"/>
    </location>
</feature>
<accession>A0A382Q8B1</accession>
<dbReference type="EMBL" id="UINC01112333">
    <property type="protein sequence ID" value="SVC81200.1"/>
    <property type="molecule type" value="Genomic_DNA"/>
</dbReference>
<dbReference type="InterPro" id="IPR051447">
    <property type="entry name" value="Lipoprotein-release_system"/>
</dbReference>
<proteinExistence type="predicted"/>
<dbReference type="GO" id="GO:0098797">
    <property type="term" value="C:plasma membrane protein complex"/>
    <property type="evidence" value="ECO:0007669"/>
    <property type="project" value="TreeGrafter"/>
</dbReference>
<protein>
    <recommendedName>
        <fullName evidence="1">MacB-like periplasmic core domain-containing protein</fullName>
    </recommendedName>
</protein>
<sequence length="253" mass="28485">MLVWKIAFRNLYRQKSRSLLCGSSICGAFILFSISLGFSGGTYGTIIRMLTENHSGHVQIHRKGYLDNPSLHRNFKLDGELVNILREHEEVQSWSARIHSAALMFGEHKSGFGRITGIDPKQEEQVTGLTRKLESGRVFEDSSDREIILGSRLRNLLQVEIGDEVVLLGQGADGSIANDLFTISGFLKADSELQEVNRAYLPLKTAQEFFSLGSRVHELALHLREDGYAREQAAEIQQKVTHEDLEVHPWQVV</sequence>
<dbReference type="GO" id="GO:0044874">
    <property type="term" value="P:lipoprotein localization to outer membrane"/>
    <property type="evidence" value="ECO:0007669"/>
    <property type="project" value="TreeGrafter"/>
</dbReference>
<dbReference type="PANTHER" id="PTHR30489">
    <property type="entry name" value="LIPOPROTEIN-RELEASING SYSTEM TRANSMEMBRANE PROTEIN LOLE"/>
    <property type="match status" value="1"/>
</dbReference>
<evidence type="ECO:0000259" key="1">
    <source>
        <dbReference type="Pfam" id="PF12704"/>
    </source>
</evidence>
<dbReference type="Pfam" id="PF12704">
    <property type="entry name" value="MacB_PCD"/>
    <property type="match status" value="1"/>
</dbReference>
<dbReference type="AlphaFoldDB" id="A0A382Q8B1"/>
<dbReference type="PANTHER" id="PTHR30489:SF0">
    <property type="entry name" value="LIPOPROTEIN-RELEASING SYSTEM TRANSMEMBRANE PROTEIN LOLE"/>
    <property type="match status" value="1"/>
</dbReference>